<evidence type="ECO:0000313" key="7">
    <source>
        <dbReference type="EMBL" id="MBL0423088.1"/>
    </source>
</evidence>
<dbReference type="PANTHER" id="PTHR21089:SF1">
    <property type="entry name" value="BIFUNCTIONAL 3-DEHYDROQUINATE DEHYDRATASE_SHIKIMATE DEHYDROGENASE, CHLOROPLASTIC"/>
    <property type="match status" value="1"/>
</dbReference>
<keyword evidence="3 4" id="KW-0057">Aromatic amino acid biosynthesis</keyword>
<feature type="binding site" evidence="4">
    <location>
        <position position="227"/>
    </location>
    <ligand>
        <name>shikimate</name>
        <dbReference type="ChEBI" id="CHEBI:36208"/>
    </ligand>
</feature>
<feature type="binding site" evidence="4">
    <location>
        <position position="70"/>
    </location>
    <ligand>
        <name>shikimate</name>
        <dbReference type="ChEBI" id="CHEBI:36208"/>
    </ligand>
</feature>
<feature type="binding site" evidence="4">
    <location>
        <position position="225"/>
    </location>
    <ligand>
        <name>NADP(+)</name>
        <dbReference type="ChEBI" id="CHEBI:58349"/>
    </ligand>
</feature>
<dbReference type="GO" id="GO:0009073">
    <property type="term" value="P:aromatic amino acid family biosynthetic process"/>
    <property type="evidence" value="ECO:0007669"/>
    <property type="project" value="UniProtKB-KW"/>
</dbReference>
<evidence type="ECO:0000256" key="1">
    <source>
        <dbReference type="ARBA" id="ARBA00004871"/>
    </source>
</evidence>
<dbReference type="Pfam" id="PF00899">
    <property type="entry name" value="ThiF"/>
    <property type="match status" value="1"/>
</dbReference>
<dbReference type="InterPro" id="IPR000594">
    <property type="entry name" value="ThiF_NAD_FAD-bd"/>
</dbReference>
<dbReference type="InterPro" id="IPR022893">
    <property type="entry name" value="Shikimate_DH_fam"/>
</dbReference>
<name>A0A936ZMV6_9BURK</name>
<feature type="binding site" evidence="4">
    <location>
        <position position="95"/>
    </location>
    <ligand>
        <name>shikimate</name>
        <dbReference type="ChEBI" id="CHEBI:36208"/>
    </ligand>
</feature>
<feature type="binding site" evidence="4">
    <location>
        <position position="255"/>
    </location>
    <ligand>
        <name>shikimate</name>
        <dbReference type="ChEBI" id="CHEBI:36208"/>
    </ligand>
</feature>
<dbReference type="SUPFAM" id="SSF53223">
    <property type="entry name" value="Aminoacid dehydrogenase-like, N-terminal domain"/>
    <property type="match status" value="1"/>
</dbReference>
<dbReference type="GO" id="GO:0005829">
    <property type="term" value="C:cytosol"/>
    <property type="evidence" value="ECO:0007669"/>
    <property type="project" value="TreeGrafter"/>
</dbReference>
<dbReference type="GO" id="GO:0004764">
    <property type="term" value="F:shikimate 3-dehydrogenase (NADP+) activity"/>
    <property type="evidence" value="ECO:0007669"/>
    <property type="project" value="UniProtKB-UniRule"/>
</dbReference>
<dbReference type="Proteomes" id="UP000613011">
    <property type="component" value="Unassembled WGS sequence"/>
</dbReference>
<dbReference type="GO" id="GO:0050661">
    <property type="term" value="F:NADP binding"/>
    <property type="evidence" value="ECO:0007669"/>
    <property type="project" value="TreeGrafter"/>
</dbReference>
<feature type="domain" description="Shikimate dehydrogenase substrate binding N-terminal" evidence="6">
    <location>
        <begin position="10"/>
        <end position="97"/>
    </location>
</feature>
<comment type="pathway">
    <text evidence="1 4">Metabolic intermediate biosynthesis; chorismate biosynthesis; chorismate from D-erythrose 4-phosphate and phosphoenolpyruvate: step 4/7.</text>
</comment>
<evidence type="ECO:0000259" key="6">
    <source>
        <dbReference type="Pfam" id="PF08501"/>
    </source>
</evidence>
<comment type="caution">
    <text evidence="4">Lacks conserved residue(s) required for the propagation of feature annotation.</text>
</comment>
<comment type="catalytic activity">
    <reaction evidence="4">
        <text>shikimate + NADP(+) = 3-dehydroshikimate + NADPH + H(+)</text>
        <dbReference type="Rhea" id="RHEA:17737"/>
        <dbReference type="ChEBI" id="CHEBI:15378"/>
        <dbReference type="ChEBI" id="CHEBI:16630"/>
        <dbReference type="ChEBI" id="CHEBI:36208"/>
        <dbReference type="ChEBI" id="CHEBI:57783"/>
        <dbReference type="ChEBI" id="CHEBI:58349"/>
        <dbReference type="EC" id="1.1.1.25"/>
    </reaction>
</comment>
<feature type="binding site" evidence="4">
    <location>
        <position position="248"/>
    </location>
    <ligand>
        <name>NADP(+)</name>
        <dbReference type="ChEBI" id="CHEBI:58349"/>
    </ligand>
</feature>
<dbReference type="CDD" id="cd01065">
    <property type="entry name" value="NAD_bind_Shikimate_DH"/>
    <property type="match status" value="1"/>
</dbReference>
<dbReference type="Gene3D" id="3.40.50.720">
    <property type="entry name" value="NAD(P)-binding Rossmann-like Domain"/>
    <property type="match status" value="1"/>
</dbReference>
<dbReference type="SUPFAM" id="SSF51735">
    <property type="entry name" value="NAD(P)-binding Rossmann-fold domains"/>
    <property type="match status" value="1"/>
</dbReference>
<dbReference type="PANTHER" id="PTHR21089">
    <property type="entry name" value="SHIKIMATE DEHYDROGENASE"/>
    <property type="match status" value="1"/>
</dbReference>
<accession>A0A936ZMV6</accession>
<comment type="caution">
    <text evidence="7">The sequence shown here is derived from an EMBL/GenBank/DDBJ whole genome shotgun (WGS) entry which is preliminary data.</text>
</comment>
<dbReference type="Gene3D" id="3.40.50.10860">
    <property type="entry name" value="Leucine Dehydrogenase, chain A, domain 1"/>
    <property type="match status" value="1"/>
</dbReference>
<dbReference type="RefSeq" id="WP_201686226.1">
    <property type="nucleotide sequence ID" value="NZ_JAEQNA010000011.1"/>
</dbReference>
<feature type="active site" description="Proton acceptor" evidence="4">
    <location>
        <position position="74"/>
    </location>
</feature>
<reference evidence="7" key="1">
    <citation type="submission" date="2021-01" db="EMBL/GenBank/DDBJ databases">
        <title>Ramlibacter sp. strain AW1 16S ribosomal RNA gene Genome sequencing and assembly.</title>
        <authorList>
            <person name="Kang M."/>
        </authorList>
    </citation>
    <scope>NUCLEOTIDE SEQUENCE</scope>
    <source>
        <strain evidence="7">AW1</strain>
    </source>
</reference>
<evidence type="ECO:0000259" key="5">
    <source>
        <dbReference type="Pfam" id="PF00899"/>
    </source>
</evidence>
<evidence type="ECO:0000256" key="3">
    <source>
        <dbReference type="ARBA" id="ARBA00023141"/>
    </source>
</evidence>
<protein>
    <recommendedName>
        <fullName evidence="4">Shikimate dehydrogenase (NADP(+))</fullName>
        <shortName evidence="4">SDH</shortName>
        <ecNumber evidence="4">1.1.1.25</ecNumber>
    </recommendedName>
</protein>
<sequence>MAADKFLCGLVGAGIQQSLTPAMQEEEARQQGLRLHYQLIDLDRTPGSLAQLPMLLEAARTIGFDGLNVTFPCKQAVVPLLDELSAPAREMGAVNTVVLHDGRLVGHNTDGSGWAWGLRRALPGADLGRVVLLGAGGAGCAIADALCRMGVGELRIVDADAARAQALAQALLDRFGPRAVALADAAQALHGATGLVHATPTGMAKLPGLAIPASLLRPSMWVSEIVYFPIETDLLRTARALGCRVMDGGAMAVGQAVGAFELFTGRQADAARVERHFRSLVPSR</sequence>
<dbReference type="GO" id="GO:0008652">
    <property type="term" value="P:amino acid biosynthetic process"/>
    <property type="evidence" value="ECO:0007669"/>
    <property type="project" value="UniProtKB-KW"/>
</dbReference>
<dbReference type="GO" id="GO:0019632">
    <property type="term" value="P:shikimate metabolic process"/>
    <property type="evidence" value="ECO:0007669"/>
    <property type="project" value="TreeGrafter"/>
</dbReference>
<dbReference type="HAMAP" id="MF_00222">
    <property type="entry name" value="Shikimate_DH_AroE"/>
    <property type="match status" value="1"/>
</dbReference>
<feature type="binding site" evidence="4">
    <location>
        <position position="110"/>
    </location>
    <ligand>
        <name>shikimate</name>
        <dbReference type="ChEBI" id="CHEBI:36208"/>
    </ligand>
</feature>
<keyword evidence="4" id="KW-0521">NADP</keyword>
<gene>
    <name evidence="4" type="primary">aroE</name>
    <name evidence="7" type="ORF">JI739_22325</name>
</gene>
<organism evidence="7 8">
    <name type="scientific">Ramlibacter aurantiacus</name>
    <dbReference type="NCBI Taxonomy" id="2801330"/>
    <lineage>
        <taxon>Bacteria</taxon>
        <taxon>Pseudomonadati</taxon>
        <taxon>Pseudomonadota</taxon>
        <taxon>Betaproteobacteria</taxon>
        <taxon>Burkholderiales</taxon>
        <taxon>Comamonadaceae</taxon>
        <taxon>Ramlibacter</taxon>
    </lineage>
</organism>
<dbReference type="GO" id="GO:0009423">
    <property type="term" value="P:chorismate biosynthetic process"/>
    <property type="evidence" value="ECO:0007669"/>
    <property type="project" value="UniProtKB-UniRule"/>
</dbReference>
<dbReference type="InterPro" id="IPR046346">
    <property type="entry name" value="Aminoacid_DH-like_N_sf"/>
</dbReference>
<dbReference type="NCBIfam" id="NF001319">
    <property type="entry name" value="PRK00258.3-3"/>
    <property type="match status" value="1"/>
</dbReference>
<keyword evidence="2 4" id="KW-0560">Oxidoreductase</keyword>
<evidence type="ECO:0000256" key="2">
    <source>
        <dbReference type="ARBA" id="ARBA00023002"/>
    </source>
</evidence>
<keyword evidence="4" id="KW-0028">Amino-acid biosynthesis</keyword>
<feature type="binding site" evidence="4">
    <location>
        <begin position="134"/>
        <end position="138"/>
    </location>
    <ligand>
        <name>NADP(+)</name>
        <dbReference type="ChEBI" id="CHEBI:58349"/>
    </ligand>
</feature>
<dbReference type="AlphaFoldDB" id="A0A936ZMV6"/>
<feature type="binding site" evidence="4">
    <location>
        <begin position="18"/>
        <end position="20"/>
    </location>
    <ligand>
        <name>shikimate</name>
        <dbReference type="ChEBI" id="CHEBI:36208"/>
    </ligand>
</feature>
<evidence type="ECO:0000313" key="8">
    <source>
        <dbReference type="Proteomes" id="UP000613011"/>
    </source>
</evidence>
<dbReference type="EC" id="1.1.1.25" evidence="4"/>
<dbReference type="InterPro" id="IPR013708">
    <property type="entry name" value="Shikimate_DH-bd_N"/>
</dbReference>
<comment type="similarity">
    <text evidence="4">Belongs to the shikimate dehydrogenase family.</text>
</comment>
<comment type="function">
    <text evidence="4">Involved in the biosynthesis of the chorismate, which leads to the biosynthesis of aromatic amino acids. Catalyzes the reversible NADPH linked reduction of 3-dehydroshikimate (DHSA) to yield shikimate (SA).</text>
</comment>
<dbReference type="InterPro" id="IPR036291">
    <property type="entry name" value="NAD(P)-bd_dom_sf"/>
</dbReference>
<dbReference type="NCBIfam" id="NF009201">
    <property type="entry name" value="PRK12549.1"/>
    <property type="match status" value="1"/>
</dbReference>
<keyword evidence="8" id="KW-1185">Reference proteome</keyword>
<proteinExistence type="inferred from homology"/>
<dbReference type="EMBL" id="JAEQNA010000011">
    <property type="protein sequence ID" value="MBL0423088.1"/>
    <property type="molecule type" value="Genomic_DNA"/>
</dbReference>
<comment type="subunit">
    <text evidence="4">Homodimer.</text>
</comment>
<dbReference type="Pfam" id="PF08501">
    <property type="entry name" value="Shikimate_dh_N"/>
    <property type="match status" value="1"/>
</dbReference>
<evidence type="ECO:0000256" key="4">
    <source>
        <dbReference type="HAMAP-Rule" id="MF_00222"/>
    </source>
</evidence>
<feature type="domain" description="THIF-type NAD/FAD binding fold" evidence="5">
    <location>
        <begin position="129"/>
        <end position="161"/>
    </location>
</feature>